<dbReference type="Proteomes" id="UP000439903">
    <property type="component" value="Unassembled WGS sequence"/>
</dbReference>
<accession>A0A8H3WW97</accession>
<organism evidence="6 7">
    <name type="scientific">Gigaspora margarita</name>
    <dbReference type="NCBI Taxonomy" id="4874"/>
    <lineage>
        <taxon>Eukaryota</taxon>
        <taxon>Fungi</taxon>
        <taxon>Fungi incertae sedis</taxon>
        <taxon>Mucoromycota</taxon>
        <taxon>Glomeromycotina</taxon>
        <taxon>Glomeromycetes</taxon>
        <taxon>Diversisporales</taxon>
        <taxon>Gigasporaceae</taxon>
        <taxon>Gigaspora</taxon>
    </lineage>
</organism>
<keyword evidence="7" id="KW-1185">Reference proteome</keyword>
<comment type="similarity">
    <text evidence="1">Belongs to the CNOT2/3/5 family.</text>
</comment>
<dbReference type="InterPro" id="IPR007282">
    <property type="entry name" value="NOT2/3/5_C"/>
</dbReference>
<evidence type="ECO:0000256" key="2">
    <source>
        <dbReference type="ARBA" id="ARBA00023015"/>
    </source>
</evidence>
<dbReference type="InterPro" id="IPR038635">
    <property type="entry name" value="CCR4-NOT_su2/3/5_C_sf"/>
</dbReference>
<dbReference type="GO" id="GO:0006355">
    <property type="term" value="P:regulation of DNA-templated transcription"/>
    <property type="evidence" value="ECO:0007669"/>
    <property type="project" value="InterPro"/>
</dbReference>
<reference evidence="6 7" key="1">
    <citation type="journal article" date="2019" name="Environ. Microbiol.">
        <title>At the nexus of three kingdoms: the genome of the mycorrhizal fungus Gigaspora margarita provides insights into plant, endobacterial and fungal interactions.</title>
        <authorList>
            <person name="Venice F."/>
            <person name="Ghignone S."/>
            <person name="Salvioli di Fossalunga A."/>
            <person name="Amselem J."/>
            <person name="Novero M."/>
            <person name="Xianan X."/>
            <person name="Sedzielewska Toro K."/>
            <person name="Morin E."/>
            <person name="Lipzen A."/>
            <person name="Grigoriev I.V."/>
            <person name="Henrissat B."/>
            <person name="Martin F.M."/>
            <person name="Bonfante P."/>
        </authorList>
    </citation>
    <scope>NUCLEOTIDE SEQUENCE [LARGE SCALE GENOMIC DNA]</scope>
    <source>
        <strain evidence="6 7">BEG34</strain>
    </source>
</reference>
<feature type="domain" description="NOT2/NOT3/NOT5 C-terminal" evidence="5">
    <location>
        <begin position="11"/>
        <end position="84"/>
    </location>
</feature>
<dbReference type="PANTHER" id="PTHR23326">
    <property type="entry name" value="CCR4 NOT-RELATED"/>
    <property type="match status" value="1"/>
</dbReference>
<evidence type="ECO:0000256" key="4">
    <source>
        <dbReference type="SAM" id="MobiDB-lite"/>
    </source>
</evidence>
<keyword evidence="3" id="KW-0804">Transcription</keyword>
<dbReference type="GO" id="GO:0030015">
    <property type="term" value="C:CCR4-NOT core complex"/>
    <property type="evidence" value="ECO:0007669"/>
    <property type="project" value="InterPro"/>
</dbReference>
<dbReference type="Pfam" id="PF04153">
    <property type="entry name" value="NOT2_3_5_C"/>
    <property type="match status" value="1"/>
</dbReference>
<proteinExistence type="inferred from homology"/>
<feature type="region of interest" description="Disordered" evidence="4">
    <location>
        <begin position="96"/>
        <end position="115"/>
    </location>
</feature>
<comment type="caution">
    <text evidence="6">The sequence shown here is derived from an EMBL/GenBank/DDBJ whole genome shotgun (WGS) entry which is preliminary data.</text>
</comment>
<dbReference type="Gene3D" id="2.30.30.1020">
    <property type="entry name" value="CCR4-NOT complex subunit 2/3/5, C-terminal domain"/>
    <property type="match status" value="1"/>
</dbReference>
<keyword evidence="2" id="KW-0805">Transcription regulation</keyword>
<dbReference type="EMBL" id="WTPW01002814">
    <property type="protein sequence ID" value="KAF0364796.1"/>
    <property type="molecule type" value="Genomic_DNA"/>
</dbReference>
<gene>
    <name evidence="6" type="ORF">F8M41_013857</name>
</gene>
<evidence type="ECO:0000259" key="5">
    <source>
        <dbReference type="Pfam" id="PF04153"/>
    </source>
</evidence>
<protein>
    <recommendedName>
        <fullName evidence="5">NOT2/NOT3/NOT5 C-terminal domain-containing protein</fullName>
    </recommendedName>
</protein>
<evidence type="ECO:0000313" key="6">
    <source>
        <dbReference type="EMBL" id="KAF0364796.1"/>
    </source>
</evidence>
<dbReference type="GO" id="GO:0000289">
    <property type="term" value="P:nuclear-transcribed mRNA poly(A) tail shortening"/>
    <property type="evidence" value="ECO:0007669"/>
    <property type="project" value="UniProtKB-ARBA"/>
</dbReference>
<sequence length="168" mass="18356">MTDPDLNIALYATFTSPWSENNQAIGLIEPEYHLPSCYNVQPQPPAQPKIESFSDETLFYIFYSMPRDILQEAAVQELLKKEYILMYESLEERPTMLSSMGRSSSSSSLSSLTTPTLQQAATKQNLASNSMNIANLMNLGNLFSLVGRASSLNPGSLAGLGAANPAQL</sequence>
<dbReference type="AlphaFoldDB" id="A0A8H3WW97"/>
<evidence type="ECO:0000256" key="1">
    <source>
        <dbReference type="ARBA" id="ARBA00007682"/>
    </source>
</evidence>
<dbReference type="InterPro" id="IPR040168">
    <property type="entry name" value="Not2/3/5"/>
</dbReference>
<evidence type="ECO:0000256" key="3">
    <source>
        <dbReference type="ARBA" id="ARBA00023163"/>
    </source>
</evidence>
<name>A0A8H3WW97_GIGMA</name>
<evidence type="ECO:0000313" key="7">
    <source>
        <dbReference type="Proteomes" id="UP000439903"/>
    </source>
</evidence>
<dbReference type="OrthoDB" id="25391at2759"/>